<dbReference type="EMBL" id="BAABFB010000075">
    <property type="protein sequence ID" value="GAA4489321.1"/>
    <property type="molecule type" value="Genomic_DNA"/>
</dbReference>
<sequence length="917" mass="95922">MTAADPFGTSALRDATLLAWGTSPTRLREDAATESDLVRGGYRDRVLTELAQNAADAAARTSVAGRLRVELDGDRLSVANVGAPLDESGVHALSALRVSGKTDGVGRFGVGFTAVRSVSDEIEVRSSSGSVAFSAARTRAEIERTGLPEPDHGVPVLRLVWATEEAPAAGYDTEVVLTLRPEVDGGALLTAMTAEAVDLLLELPALQSIRIGDREFVRTGRELDGGLTEVAVGDRVWWQYAATSARWLVPVSAGAVQPVGGDVLRAPTRSDEELSLPALVVADTELQPDRRRIMPGTAIGHLAYGYAEFVAALPISERLALVPLPGFAKGEVDEQLREAVLRDLAGHPWLPGSAGRDLRPPEAAVLPGLTDELADLLVDVVPGLLVPALSGPAGARALAAVGVHRLGLARLADQLSGIERDPAWWARLYDALTPLVVDALAVEELAAIPVPLTDGRTVTGPRTVVLGHDLGAAGRGVDWMRLVHPDAAHPLLTRLGAGSVGALDVLADPALRRRIEDVDEWEDENDPTAADLADTVLPLVAAATGPLPGWLGLLPLPDDTGELRAADELLLPDAPLRAVLVPDSPFGTVAGGVVDEHGAGALRALGVGWGFAVLRAELPTGPEHDLADETDWWATLSDDPEVLVAVRDLDLVDPEAWPAALRLLASDPETAGLLTDRDGYTAWWLRRHARVDGVPLGSLRAPDEGTFAGLLDPLDHPDAAALAGALAGERVDSTAMAELLLDRLADRGRTPTPAVIARTHRLLAEATAAGGLDLDALSPPARVRAVDGTVADPSDALVLDRPWYAAAIPADRLVVGDLASAAALADLLDLPPASEAVHGEVTGPGRAGDWASEPSAVLASVVSGRPLPVGAVVVHEQLTVRLTGAVRAEVEVPWWVDESGRTHVDVRGMGQGVADGR</sequence>
<dbReference type="InterPro" id="IPR036890">
    <property type="entry name" value="HATPase_C_sf"/>
</dbReference>
<keyword evidence="2" id="KW-1185">Reference proteome</keyword>
<name>A0ABP8PPK4_9NOCA</name>
<dbReference type="SUPFAM" id="SSF55874">
    <property type="entry name" value="ATPase domain of HSP90 chaperone/DNA topoisomerase II/histidine kinase"/>
    <property type="match status" value="1"/>
</dbReference>
<dbReference type="RefSeq" id="WP_345352218.1">
    <property type="nucleotide sequence ID" value="NZ_BAABFB010000075.1"/>
</dbReference>
<dbReference type="Proteomes" id="UP001501183">
    <property type="component" value="Unassembled WGS sequence"/>
</dbReference>
<accession>A0ABP8PPK4</accession>
<comment type="caution">
    <text evidence="1">The sequence shown here is derived from an EMBL/GenBank/DDBJ whole genome shotgun (WGS) entry which is preliminary data.</text>
</comment>
<dbReference type="Gene3D" id="3.30.565.10">
    <property type="entry name" value="Histidine kinase-like ATPase, C-terminal domain"/>
    <property type="match status" value="1"/>
</dbReference>
<gene>
    <name evidence="1" type="ORF">GCM10023094_50700</name>
</gene>
<evidence type="ECO:0000313" key="2">
    <source>
        <dbReference type="Proteomes" id="UP001501183"/>
    </source>
</evidence>
<reference evidence="2" key="1">
    <citation type="journal article" date="2019" name="Int. J. Syst. Evol. Microbiol.">
        <title>The Global Catalogue of Microorganisms (GCM) 10K type strain sequencing project: providing services to taxonomists for standard genome sequencing and annotation.</title>
        <authorList>
            <consortium name="The Broad Institute Genomics Platform"/>
            <consortium name="The Broad Institute Genome Sequencing Center for Infectious Disease"/>
            <person name="Wu L."/>
            <person name="Ma J."/>
        </authorList>
    </citation>
    <scope>NUCLEOTIDE SEQUENCE [LARGE SCALE GENOMIC DNA]</scope>
    <source>
        <strain evidence="2">JCM 32206</strain>
    </source>
</reference>
<dbReference type="NCBIfam" id="NF047352">
    <property type="entry name" value="P_loop_sacsin"/>
    <property type="match status" value="1"/>
</dbReference>
<proteinExistence type="predicted"/>
<organism evidence="1 2">
    <name type="scientific">Rhodococcus olei</name>
    <dbReference type="NCBI Taxonomy" id="2161675"/>
    <lineage>
        <taxon>Bacteria</taxon>
        <taxon>Bacillati</taxon>
        <taxon>Actinomycetota</taxon>
        <taxon>Actinomycetes</taxon>
        <taxon>Mycobacteriales</taxon>
        <taxon>Nocardiaceae</taxon>
        <taxon>Rhodococcus</taxon>
    </lineage>
</organism>
<evidence type="ECO:0000313" key="1">
    <source>
        <dbReference type="EMBL" id="GAA4489321.1"/>
    </source>
</evidence>
<protein>
    <submittedName>
        <fullName evidence="1">Molecular chaperone Hsp90</fullName>
    </submittedName>
</protein>